<dbReference type="AlphaFoldDB" id="A0A2N9APV4"/>
<proteinExistence type="predicted"/>
<dbReference type="EMBL" id="LT962688">
    <property type="protein sequence ID" value="SOR29358.1"/>
    <property type="molecule type" value="Genomic_DNA"/>
</dbReference>
<reference evidence="2" key="1">
    <citation type="submission" date="2017-10" db="EMBL/GenBank/DDBJ databases">
        <authorList>
            <person name="Regsiter A."/>
            <person name="William W."/>
        </authorList>
    </citation>
    <scope>NUCLEOTIDE SEQUENCE [LARGE SCALE GENOMIC DNA]</scope>
</reference>
<name>A0A2N9APV4_METEX</name>
<gene>
    <name evidence="1" type="ORF">TK0001_2756</name>
</gene>
<evidence type="ECO:0000313" key="1">
    <source>
        <dbReference type="EMBL" id="SOR29358.1"/>
    </source>
</evidence>
<evidence type="ECO:0000313" key="2">
    <source>
        <dbReference type="Proteomes" id="UP000233769"/>
    </source>
</evidence>
<dbReference type="Proteomes" id="UP000233769">
    <property type="component" value="Chromosome tk0001"/>
</dbReference>
<organism evidence="1 2">
    <name type="scientific">Methylorubrum extorquens</name>
    <name type="common">Methylobacterium dichloromethanicum</name>
    <name type="synonym">Methylobacterium extorquens</name>
    <dbReference type="NCBI Taxonomy" id="408"/>
    <lineage>
        <taxon>Bacteria</taxon>
        <taxon>Pseudomonadati</taxon>
        <taxon>Pseudomonadota</taxon>
        <taxon>Alphaproteobacteria</taxon>
        <taxon>Hyphomicrobiales</taxon>
        <taxon>Methylobacteriaceae</taxon>
        <taxon>Methylorubrum</taxon>
    </lineage>
</organism>
<protein>
    <submittedName>
        <fullName evidence="1">Uncharacterized protein</fullName>
    </submittedName>
</protein>
<accession>A0A2N9APV4</accession>
<sequence length="31" mass="3511">MVGNGTLQMIIFQKHGDNVASRMRRVARPLN</sequence>